<dbReference type="STRING" id="1448308.A0A2T2N248"/>
<dbReference type="Proteomes" id="UP000240883">
    <property type="component" value="Unassembled WGS sequence"/>
</dbReference>
<keyword evidence="3" id="KW-1185">Reference proteome</keyword>
<gene>
    <name evidence="2" type="ORF">BS50DRAFT_641236</name>
</gene>
<feature type="domain" description="Arrestin C-terminal-like" evidence="1">
    <location>
        <begin position="125"/>
        <end position="253"/>
    </location>
</feature>
<accession>A0A2T2N248</accession>
<evidence type="ECO:0000313" key="3">
    <source>
        <dbReference type="Proteomes" id="UP000240883"/>
    </source>
</evidence>
<dbReference type="InterPro" id="IPR011022">
    <property type="entry name" value="Arrestin_C-like"/>
</dbReference>
<reference evidence="2 3" key="1">
    <citation type="journal article" date="2018" name="Front. Microbiol.">
        <title>Genome-Wide Analysis of Corynespora cassiicola Leaf Fall Disease Putative Effectors.</title>
        <authorList>
            <person name="Lopez D."/>
            <person name="Ribeiro S."/>
            <person name="Label P."/>
            <person name="Fumanal B."/>
            <person name="Venisse J.S."/>
            <person name="Kohler A."/>
            <person name="de Oliveira R.R."/>
            <person name="Labutti K."/>
            <person name="Lipzen A."/>
            <person name="Lail K."/>
            <person name="Bauer D."/>
            <person name="Ohm R.A."/>
            <person name="Barry K.W."/>
            <person name="Spatafora J."/>
            <person name="Grigoriev I.V."/>
            <person name="Martin F.M."/>
            <person name="Pujade-Renaud V."/>
        </authorList>
    </citation>
    <scope>NUCLEOTIDE SEQUENCE [LARGE SCALE GENOMIC DNA]</scope>
    <source>
        <strain evidence="2 3">Philippines</strain>
    </source>
</reference>
<organism evidence="2 3">
    <name type="scientific">Corynespora cassiicola Philippines</name>
    <dbReference type="NCBI Taxonomy" id="1448308"/>
    <lineage>
        <taxon>Eukaryota</taxon>
        <taxon>Fungi</taxon>
        <taxon>Dikarya</taxon>
        <taxon>Ascomycota</taxon>
        <taxon>Pezizomycotina</taxon>
        <taxon>Dothideomycetes</taxon>
        <taxon>Pleosporomycetidae</taxon>
        <taxon>Pleosporales</taxon>
        <taxon>Corynesporascaceae</taxon>
        <taxon>Corynespora</taxon>
    </lineage>
</organism>
<dbReference type="AlphaFoldDB" id="A0A2T2N248"/>
<dbReference type="EMBL" id="KZ678165">
    <property type="protein sequence ID" value="PSN59108.1"/>
    <property type="molecule type" value="Genomic_DNA"/>
</dbReference>
<protein>
    <recommendedName>
        <fullName evidence="1">Arrestin C-terminal-like domain-containing protein</fullName>
    </recommendedName>
</protein>
<dbReference type="Gene3D" id="2.60.40.640">
    <property type="match status" value="1"/>
</dbReference>
<dbReference type="OrthoDB" id="2333384at2759"/>
<evidence type="ECO:0000313" key="2">
    <source>
        <dbReference type="EMBL" id="PSN59108.1"/>
    </source>
</evidence>
<proteinExistence type="predicted"/>
<dbReference type="Pfam" id="PF02752">
    <property type="entry name" value="Arrestin_C"/>
    <property type="match status" value="1"/>
</dbReference>
<evidence type="ECO:0000259" key="1">
    <source>
        <dbReference type="Pfam" id="PF02752"/>
    </source>
</evidence>
<sequence>MFRRLINDSWYTDTLNAQCIKNDDVVLSKDLELLPKPGMKTSGAVYTIKPENHVWPFCFIIDHSLEESIHGFHANFIRYEVNAWTESPGIFAIGLNANQQFRIIGIDEHNSLNLMNAHQTESHMWDESLQYHISIPRSPHYWSQPLRVKFEFYPLMDSIRIEKIQCEFHKTAYFWARVDGRELSNRKHTLVTNLEASLNENSILDLTGSANSAVEHKFGMDLLLPRNLRDCRQSANTSRIRIKHELFIEIHLFVPILRPLRHYLHNRLPASNMLSVLLKNISTLVTGHHLMGSTDIALLAE</sequence>
<name>A0A2T2N248_CORCC</name>
<dbReference type="InterPro" id="IPR014752">
    <property type="entry name" value="Arrestin-like_C"/>
</dbReference>